<feature type="domain" description="HTH lysR-type" evidence="5">
    <location>
        <begin position="12"/>
        <end position="68"/>
    </location>
</feature>
<dbReference type="SUPFAM" id="SSF46785">
    <property type="entry name" value="Winged helix' DNA-binding domain"/>
    <property type="match status" value="1"/>
</dbReference>
<evidence type="ECO:0000313" key="6">
    <source>
        <dbReference type="EMBL" id="OBU63626.1"/>
    </source>
</evidence>
<dbReference type="EMBL" id="LYVI01000001">
    <property type="protein sequence ID" value="OBU63626.1"/>
    <property type="molecule type" value="Genomic_DNA"/>
</dbReference>
<dbReference type="GO" id="GO:0043565">
    <property type="term" value="F:sequence-specific DNA binding"/>
    <property type="evidence" value="ECO:0007669"/>
    <property type="project" value="TreeGrafter"/>
</dbReference>
<dbReference type="AlphaFoldDB" id="A0AAP7L2V8"/>
<dbReference type="PRINTS" id="PR00039">
    <property type="entry name" value="HTHLYSR"/>
</dbReference>
<dbReference type="CDD" id="cd08474">
    <property type="entry name" value="PBP2_CrgA_like_5"/>
    <property type="match status" value="1"/>
</dbReference>
<dbReference type="Pfam" id="PF03466">
    <property type="entry name" value="LysR_substrate"/>
    <property type="match status" value="1"/>
</dbReference>
<dbReference type="InterPro" id="IPR005119">
    <property type="entry name" value="LysR_subst-bd"/>
</dbReference>
<reference evidence="6 7" key="1">
    <citation type="submission" date="2016-05" db="EMBL/GenBank/DDBJ databases">
        <title>Draft Genome Sequences of Stenotrophomonas maltophilia Strains Sm32COP, Sm41DVV, Sm46PAILV, SmF3, SmF22, SmSOFb1 and SmCVFa1, Isolated from Different Manures, in France.</title>
        <authorList>
            <person name="Nazaret S."/>
            <person name="Bodilis J."/>
        </authorList>
    </citation>
    <scope>NUCLEOTIDE SEQUENCE [LARGE SCALE GENOMIC DNA]</scope>
    <source>
        <strain evidence="6 7">Sm41DVV</strain>
    </source>
</reference>
<dbReference type="Gene3D" id="3.40.190.290">
    <property type="match status" value="1"/>
</dbReference>
<dbReference type="InterPro" id="IPR058163">
    <property type="entry name" value="LysR-type_TF_proteobact-type"/>
</dbReference>
<dbReference type="PROSITE" id="PS50931">
    <property type="entry name" value="HTH_LYSR"/>
    <property type="match status" value="1"/>
</dbReference>
<keyword evidence="2" id="KW-0805">Transcription regulation</keyword>
<keyword evidence="4" id="KW-0804">Transcription</keyword>
<dbReference type="InterPro" id="IPR036388">
    <property type="entry name" value="WH-like_DNA-bd_sf"/>
</dbReference>
<name>A0AAP7L2V8_STEMA</name>
<dbReference type="FunFam" id="1.10.10.10:FF:000001">
    <property type="entry name" value="LysR family transcriptional regulator"/>
    <property type="match status" value="1"/>
</dbReference>
<dbReference type="RefSeq" id="WP_065181339.1">
    <property type="nucleotide sequence ID" value="NZ_LYVI01000001.1"/>
</dbReference>
<dbReference type="GO" id="GO:0003700">
    <property type="term" value="F:DNA-binding transcription factor activity"/>
    <property type="evidence" value="ECO:0007669"/>
    <property type="project" value="InterPro"/>
</dbReference>
<dbReference type="PANTHER" id="PTHR30537">
    <property type="entry name" value="HTH-TYPE TRANSCRIPTIONAL REGULATOR"/>
    <property type="match status" value="1"/>
</dbReference>
<dbReference type="Proteomes" id="UP000092125">
    <property type="component" value="Unassembled WGS sequence"/>
</dbReference>
<evidence type="ECO:0000256" key="3">
    <source>
        <dbReference type="ARBA" id="ARBA00023125"/>
    </source>
</evidence>
<dbReference type="InterPro" id="IPR000847">
    <property type="entry name" value="LysR_HTH_N"/>
</dbReference>
<evidence type="ECO:0000256" key="1">
    <source>
        <dbReference type="ARBA" id="ARBA00009437"/>
    </source>
</evidence>
<comment type="caution">
    <text evidence="6">The sequence shown here is derived from an EMBL/GenBank/DDBJ whole genome shotgun (WGS) entry which is preliminary data.</text>
</comment>
<sequence length="314" mass="34473">MVKSVHQWVGGDLTAFSAFLAVAAHRSFRSAAAELNITPSAISHAIKALEQRLDARLFNRTTRSVSLTDAGERLAEKLRPAMASIEEALQAVDAETATPRGTLRINASEGAIRLVLKPVLARFLRDYPHVHLDIVSDGRLGDIVSEGFDAGIRLTEAVPRDMVAIAVTAPMRFAAVASPDYLHTRGWPQLPLDLHHHACIRFRFESGAIYRWEFERQGVAERINVDGPITLTDQPLMVDAAIDGIGIAFVPEHLAAAALTDGRLVRLLQDWCPEFSGLSLYYPGHRHVPSGLKALIRTLQQHRAEAEPWAGPAR</sequence>
<evidence type="ECO:0000256" key="4">
    <source>
        <dbReference type="ARBA" id="ARBA00023163"/>
    </source>
</evidence>
<dbReference type="GO" id="GO:0006351">
    <property type="term" value="P:DNA-templated transcription"/>
    <property type="evidence" value="ECO:0007669"/>
    <property type="project" value="TreeGrafter"/>
</dbReference>
<organism evidence="6 7">
    <name type="scientific">Stenotrophomonas maltophilia</name>
    <name type="common">Pseudomonas maltophilia</name>
    <name type="synonym">Xanthomonas maltophilia</name>
    <dbReference type="NCBI Taxonomy" id="40324"/>
    <lineage>
        <taxon>Bacteria</taxon>
        <taxon>Pseudomonadati</taxon>
        <taxon>Pseudomonadota</taxon>
        <taxon>Gammaproteobacteria</taxon>
        <taxon>Lysobacterales</taxon>
        <taxon>Lysobacteraceae</taxon>
        <taxon>Stenotrophomonas</taxon>
        <taxon>Stenotrophomonas maltophilia group</taxon>
    </lineage>
</organism>
<accession>A0AAP7L2V8</accession>
<protein>
    <submittedName>
        <fullName evidence="6">LysR family transcriptional regulator</fullName>
    </submittedName>
</protein>
<proteinExistence type="inferred from homology"/>
<evidence type="ECO:0000259" key="5">
    <source>
        <dbReference type="PROSITE" id="PS50931"/>
    </source>
</evidence>
<evidence type="ECO:0000313" key="7">
    <source>
        <dbReference type="Proteomes" id="UP000092125"/>
    </source>
</evidence>
<comment type="similarity">
    <text evidence="1">Belongs to the LysR transcriptional regulatory family.</text>
</comment>
<dbReference type="Gene3D" id="1.10.10.10">
    <property type="entry name" value="Winged helix-like DNA-binding domain superfamily/Winged helix DNA-binding domain"/>
    <property type="match status" value="1"/>
</dbReference>
<dbReference type="Pfam" id="PF00126">
    <property type="entry name" value="HTH_1"/>
    <property type="match status" value="1"/>
</dbReference>
<dbReference type="PANTHER" id="PTHR30537:SF1">
    <property type="entry name" value="HTH-TYPE TRANSCRIPTIONAL REGULATOR PGRR"/>
    <property type="match status" value="1"/>
</dbReference>
<dbReference type="SUPFAM" id="SSF53850">
    <property type="entry name" value="Periplasmic binding protein-like II"/>
    <property type="match status" value="1"/>
</dbReference>
<keyword evidence="3" id="KW-0238">DNA-binding</keyword>
<evidence type="ECO:0000256" key="2">
    <source>
        <dbReference type="ARBA" id="ARBA00023015"/>
    </source>
</evidence>
<gene>
    <name evidence="6" type="ORF">A9K56_02715</name>
</gene>
<dbReference type="InterPro" id="IPR036390">
    <property type="entry name" value="WH_DNA-bd_sf"/>
</dbReference>